<keyword evidence="2" id="KW-1185">Reference proteome</keyword>
<evidence type="ECO:0000313" key="1">
    <source>
        <dbReference type="EMBL" id="CEQ40546.1"/>
    </source>
</evidence>
<protein>
    <submittedName>
        <fullName evidence="1">SPOSA6832_02175-mRNA-1:cds</fullName>
    </submittedName>
</protein>
<gene>
    <name evidence="1" type="primary">SPOSA6832_02175</name>
</gene>
<dbReference type="EMBL" id="CENE01000007">
    <property type="protein sequence ID" value="CEQ40546.1"/>
    <property type="molecule type" value="Genomic_DNA"/>
</dbReference>
<name>A0A0D6EKV4_SPOSA</name>
<evidence type="ECO:0000313" key="2">
    <source>
        <dbReference type="Proteomes" id="UP000243876"/>
    </source>
</evidence>
<organism evidence="1 2">
    <name type="scientific">Sporidiobolus salmonicolor</name>
    <name type="common">Yeast-like fungus</name>
    <name type="synonym">Sporobolomyces salmonicolor</name>
    <dbReference type="NCBI Taxonomy" id="5005"/>
    <lineage>
        <taxon>Eukaryota</taxon>
        <taxon>Fungi</taxon>
        <taxon>Dikarya</taxon>
        <taxon>Basidiomycota</taxon>
        <taxon>Pucciniomycotina</taxon>
        <taxon>Microbotryomycetes</taxon>
        <taxon>Sporidiobolales</taxon>
        <taxon>Sporidiobolaceae</taxon>
        <taxon>Sporobolomyces</taxon>
    </lineage>
</organism>
<sequence>MAAPTSDRLTSLPPEILGFIFSYLHDDPPDPPCRKLVPYVRSARLCRVELSSFDQLTRFTVMLRVVPGAGTYVKILRIRLGDGTEEVLAREKPTLAELLIETLRLTPQVKELHVGDWMSSSFVLTEQAALVASRSIRNLVLSVLLIQLNATDFITYRLAALARYPALQQVELVVLPYDPGSSTSTVFDLFPANDPAPSLDVIPISQVADLTLIGPLCDQRVVNILRAFSGLLNVELVDSFASKHVAPLLGALDPGRLRKLRLARIYANRPPIDLPLQEFDWSRLSLLEELIIEMPVMTDSVSSGLSSLPNLASLTFGSSSNPSSSHIRHLLTHRPPSLSSLTLSHITGQVGSPINEHTFPPVLAWLAAVTNPNPASDDPAPVVFPLLDWDLPIWTDEFDPNDAETLFPLARSAGIRIGGTLISAMLTAYVLDKQLDGWRALGVGGDELEGEEVAEMMEAFSNRVFWDALALRYKARLLGVEEVVGGAVQAEQVEDAMDHS</sequence>
<dbReference type="AlphaFoldDB" id="A0A0D6EKV4"/>
<dbReference type="OrthoDB" id="2523646at2759"/>
<feature type="non-terminal residue" evidence="1">
    <location>
        <position position="1"/>
    </location>
</feature>
<accession>A0A0D6EKV4</accession>
<proteinExistence type="predicted"/>
<reference evidence="2" key="1">
    <citation type="submission" date="2015-02" db="EMBL/GenBank/DDBJ databases">
        <authorList>
            <person name="Gon?alves P."/>
        </authorList>
    </citation>
    <scope>NUCLEOTIDE SEQUENCE [LARGE SCALE GENOMIC DNA]</scope>
</reference>
<dbReference type="Proteomes" id="UP000243876">
    <property type="component" value="Unassembled WGS sequence"/>
</dbReference>